<keyword evidence="3" id="KW-1185">Reference proteome</keyword>
<gene>
    <name evidence="2" type="ORF">KM029_20605</name>
</gene>
<dbReference type="Gene3D" id="3.40.1580.10">
    <property type="entry name" value="SMI1/KNR4-like"/>
    <property type="match status" value="1"/>
</dbReference>
<dbReference type="RefSeq" id="WP_158631232.1">
    <property type="nucleotide sequence ID" value="NZ_CP076129.1"/>
</dbReference>
<sequence length="145" mass="17032">MNSILIKRRNRNVIKIEEIKKIEIVLKKKLPNELIQFLMKYSDCTLFECFYQKEGIYTMPGYIVGVSDKNPNIFDLIEGNIFYNDIDWLPFACDYGGWVFNVSLSEKTYGEVWINKFDSGEKNPFEFVSSSLEEFINGLKRVEDI</sequence>
<evidence type="ECO:0000313" key="2">
    <source>
        <dbReference type="EMBL" id="QWG10086.1"/>
    </source>
</evidence>
<accession>A0ABX8H3S8</accession>
<feature type="domain" description="Knr4/Smi1-like" evidence="1">
    <location>
        <begin position="16"/>
        <end position="137"/>
    </location>
</feature>
<name>A0ABX8H3S8_9BACT</name>
<organism evidence="2 3">
    <name type="scientific">Flammeovirga kamogawensis</name>
    <dbReference type="NCBI Taxonomy" id="373891"/>
    <lineage>
        <taxon>Bacteria</taxon>
        <taxon>Pseudomonadati</taxon>
        <taxon>Bacteroidota</taxon>
        <taxon>Cytophagia</taxon>
        <taxon>Cytophagales</taxon>
        <taxon>Flammeovirgaceae</taxon>
        <taxon>Flammeovirga</taxon>
    </lineage>
</organism>
<proteinExistence type="predicted"/>
<reference evidence="2 3" key="1">
    <citation type="submission" date="2021-05" db="EMBL/GenBank/DDBJ databases">
        <title>Comparative genomic studies on the polysaccharide-degrading batcterial strains of the Flammeovirga genus.</title>
        <authorList>
            <person name="Zewei F."/>
            <person name="Zheng Z."/>
            <person name="Yu L."/>
            <person name="Ruyue G."/>
            <person name="Yanhong M."/>
            <person name="Yuanyuan C."/>
            <person name="Jingyan G."/>
            <person name="Wenjun H."/>
        </authorList>
    </citation>
    <scope>NUCLEOTIDE SEQUENCE [LARGE SCALE GENOMIC DNA]</scope>
    <source>
        <strain evidence="2 3">YS10</strain>
    </source>
</reference>
<evidence type="ECO:0000259" key="1">
    <source>
        <dbReference type="Pfam" id="PF09346"/>
    </source>
</evidence>
<dbReference type="InterPro" id="IPR037883">
    <property type="entry name" value="Knr4/Smi1-like_sf"/>
</dbReference>
<protein>
    <submittedName>
        <fullName evidence="2">SMI1/KNR4 family protein</fullName>
    </submittedName>
</protein>
<dbReference type="Pfam" id="PF09346">
    <property type="entry name" value="SMI1_KNR4"/>
    <property type="match status" value="1"/>
</dbReference>
<evidence type="ECO:0000313" key="3">
    <source>
        <dbReference type="Proteomes" id="UP000682802"/>
    </source>
</evidence>
<dbReference type="SUPFAM" id="SSF160631">
    <property type="entry name" value="SMI1/KNR4-like"/>
    <property type="match status" value="1"/>
</dbReference>
<dbReference type="EMBL" id="CP076129">
    <property type="protein sequence ID" value="QWG10086.1"/>
    <property type="molecule type" value="Genomic_DNA"/>
</dbReference>
<dbReference type="Proteomes" id="UP000682802">
    <property type="component" value="Chromosome 2"/>
</dbReference>
<dbReference type="InterPro" id="IPR018958">
    <property type="entry name" value="Knr4/Smi1-like_dom"/>
</dbReference>